<dbReference type="GO" id="GO:0071555">
    <property type="term" value="P:cell wall organization"/>
    <property type="evidence" value="ECO:0007669"/>
    <property type="project" value="TreeGrafter"/>
</dbReference>
<dbReference type="Pfam" id="PF00953">
    <property type="entry name" value="Glycos_transf_4"/>
    <property type="match status" value="1"/>
</dbReference>
<keyword evidence="3 7" id="KW-0812">Transmembrane</keyword>
<evidence type="ECO:0000256" key="6">
    <source>
        <dbReference type="PIRSR" id="PIRSR600715-1"/>
    </source>
</evidence>
<dbReference type="EMBL" id="NVSR01000117">
    <property type="protein sequence ID" value="PCI24981.1"/>
    <property type="molecule type" value="Genomic_DNA"/>
</dbReference>
<keyword evidence="5 7" id="KW-0472">Membrane</keyword>
<keyword evidence="6" id="KW-0479">Metal-binding</keyword>
<feature type="transmembrane region" description="Helical" evidence="7">
    <location>
        <begin position="65"/>
        <end position="86"/>
    </location>
</feature>
<gene>
    <name evidence="8" type="ORF">COB67_11125</name>
</gene>
<evidence type="ECO:0000256" key="2">
    <source>
        <dbReference type="ARBA" id="ARBA00022679"/>
    </source>
</evidence>
<keyword evidence="2 8" id="KW-0808">Transferase</keyword>
<name>A0A2A4SV81_9DELT</name>
<reference evidence="9" key="1">
    <citation type="submission" date="2017-08" db="EMBL/GenBank/DDBJ databases">
        <title>A dynamic microbial community with high functional redundancy inhabits the cold, oxic subseafloor aquifer.</title>
        <authorList>
            <person name="Tully B.J."/>
            <person name="Wheat C.G."/>
            <person name="Glazer B.T."/>
            <person name="Huber J.A."/>
        </authorList>
    </citation>
    <scope>NUCLEOTIDE SEQUENCE [LARGE SCALE GENOMIC DNA]</scope>
</reference>
<protein>
    <submittedName>
        <fullName evidence="8">Phospho-N-acetylmuramoyl-pentapeptide-transferase</fullName>
    </submittedName>
</protein>
<dbReference type="GO" id="GO:0046872">
    <property type="term" value="F:metal ion binding"/>
    <property type="evidence" value="ECO:0007669"/>
    <property type="project" value="UniProtKB-KW"/>
</dbReference>
<dbReference type="GO" id="GO:0044038">
    <property type="term" value="P:cell wall macromolecule biosynthetic process"/>
    <property type="evidence" value="ECO:0007669"/>
    <property type="project" value="TreeGrafter"/>
</dbReference>
<evidence type="ECO:0000256" key="5">
    <source>
        <dbReference type="ARBA" id="ARBA00023136"/>
    </source>
</evidence>
<feature type="transmembrane region" description="Helical" evidence="7">
    <location>
        <begin position="144"/>
        <end position="161"/>
    </location>
</feature>
<organism evidence="8 9">
    <name type="scientific">SAR324 cluster bacterium</name>
    <dbReference type="NCBI Taxonomy" id="2024889"/>
    <lineage>
        <taxon>Bacteria</taxon>
        <taxon>Deltaproteobacteria</taxon>
        <taxon>SAR324 cluster</taxon>
    </lineage>
</organism>
<comment type="subcellular location">
    <subcellularLocation>
        <location evidence="1">Membrane</location>
        <topology evidence="1">Multi-pass membrane protein</topology>
    </subcellularLocation>
</comment>
<dbReference type="GO" id="GO:0016780">
    <property type="term" value="F:phosphotransferase activity, for other substituted phosphate groups"/>
    <property type="evidence" value="ECO:0007669"/>
    <property type="project" value="InterPro"/>
</dbReference>
<keyword evidence="6" id="KW-0460">Magnesium</keyword>
<dbReference type="Proteomes" id="UP000218113">
    <property type="component" value="Unassembled WGS sequence"/>
</dbReference>
<feature type="transmembrane region" description="Helical" evidence="7">
    <location>
        <begin position="18"/>
        <end position="37"/>
    </location>
</feature>
<evidence type="ECO:0000313" key="9">
    <source>
        <dbReference type="Proteomes" id="UP000218113"/>
    </source>
</evidence>
<feature type="transmembrane region" description="Helical" evidence="7">
    <location>
        <begin position="302"/>
        <end position="324"/>
    </location>
</feature>
<proteinExistence type="predicted"/>
<comment type="cofactor">
    <cofactor evidence="6">
        <name>Mg(2+)</name>
        <dbReference type="ChEBI" id="CHEBI:18420"/>
    </cofactor>
</comment>
<feature type="transmembrane region" description="Helical" evidence="7">
    <location>
        <begin position="252"/>
        <end position="269"/>
    </location>
</feature>
<dbReference type="AlphaFoldDB" id="A0A2A4SV81"/>
<feature type="transmembrane region" description="Helical" evidence="7">
    <location>
        <begin position="212"/>
        <end position="232"/>
    </location>
</feature>
<sequence>MLAEFLYYLFPYQIFESVFFRGGMVYLTTYILINWVMPKVIRLFRKKGITSDFKKNEETPGPYQGATPIMGGLVLVPAIILSTLLWAWMNQYTLAIVLIMFGFAVVGGIDDGAKVLHKRRVESGLQERKSYADKADGISGRIRLSLQFAITLSVIGGMYYFGDGISSQLHVPMVPMKTWFPELSLYLFIPLVTIMIVGGANAVNLTDGLDSLVTVPIMTCAFFVAAAAYIAGDLEWSERLKISFISGEIKEVSIMAIAIIAAGIAFLKFNAPPASIYMGDIGSLGLGAGISTMFLFAKAELYLPIVGGIFVLAAISSIIQRLWFKIALKKKGRAWAEKNRFFYRAPYHHHSQELITYREEDPEVKSVWHYLQNKMGWKHIADEDKYLSKEQVNNKVIWGSHLRSISLLVITLIIYFKVR</sequence>
<keyword evidence="4 7" id="KW-1133">Transmembrane helix</keyword>
<dbReference type="PANTHER" id="PTHR22926">
    <property type="entry name" value="PHOSPHO-N-ACETYLMURAMOYL-PENTAPEPTIDE-TRANSFERASE"/>
    <property type="match status" value="1"/>
</dbReference>
<feature type="binding site" evidence="6">
    <location>
        <position position="280"/>
    </location>
    <ligand>
        <name>Mg(2+)</name>
        <dbReference type="ChEBI" id="CHEBI:18420"/>
    </ligand>
</feature>
<accession>A0A2A4SV81</accession>
<dbReference type="GO" id="GO:0005886">
    <property type="term" value="C:plasma membrane"/>
    <property type="evidence" value="ECO:0007669"/>
    <property type="project" value="TreeGrafter"/>
</dbReference>
<feature type="transmembrane region" description="Helical" evidence="7">
    <location>
        <begin position="92"/>
        <end position="110"/>
    </location>
</feature>
<dbReference type="PANTHER" id="PTHR22926:SF5">
    <property type="entry name" value="PHOSPHO-N-ACETYLMURAMOYL-PENTAPEPTIDE-TRANSFERASE HOMOLOG"/>
    <property type="match status" value="1"/>
</dbReference>
<feature type="binding site" evidence="6">
    <location>
        <position position="204"/>
    </location>
    <ligand>
        <name>Mg(2+)</name>
        <dbReference type="ChEBI" id="CHEBI:18420"/>
    </ligand>
</feature>
<evidence type="ECO:0000256" key="7">
    <source>
        <dbReference type="SAM" id="Phobius"/>
    </source>
</evidence>
<dbReference type="InterPro" id="IPR000715">
    <property type="entry name" value="Glycosyl_transferase_4"/>
</dbReference>
<evidence type="ECO:0000313" key="8">
    <source>
        <dbReference type="EMBL" id="PCI24981.1"/>
    </source>
</evidence>
<feature type="transmembrane region" description="Helical" evidence="7">
    <location>
        <begin position="183"/>
        <end position="205"/>
    </location>
</feature>
<evidence type="ECO:0000256" key="4">
    <source>
        <dbReference type="ARBA" id="ARBA00022989"/>
    </source>
</evidence>
<evidence type="ECO:0000256" key="1">
    <source>
        <dbReference type="ARBA" id="ARBA00004141"/>
    </source>
</evidence>
<feature type="transmembrane region" description="Helical" evidence="7">
    <location>
        <begin position="276"/>
        <end position="296"/>
    </location>
</feature>
<evidence type="ECO:0000256" key="3">
    <source>
        <dbReference type="ARBA" id="ARBA00022692"/>
    </source>
</evidence>
<comment type="caution">
    <text evidence="8">The sequence shown here is derived from an EMBL/GenBank/DDBJ whole genome shotgun (WGS) entry which is preliminary data.</text>
</comment>